<accession>A0A346PKT9</accession>
<dbReference type="KEGG" id="nan:AArc1_0105"/>
<dbReference type="Proteomes" id="UP000258613">
    <property type="component" value="Chromosome"/>
</dbReference>
<keyword evidence="4" id="KW-1185">Reference proteome</keyword>
<dbReference type="AlphaFoldDB" id="A0A346PKT9"/>
<dbReference type="EMBL" id="CP024047">
    <property type="protein sequence ID" value="AXR76458.1"/>
    <property type="molecule type" value="Genomic_DNA"/>
</dbReference>
<gene>
    <name evidence="2" type="ORF">AArc1_0105</name>
    <name evidence="3" type="ORF">AArcMg_0102</name>
</gene>
<evidence type="ECO:0000313" key="4">
    <source>
        <dbReference type="Proteomes" id="UP000258613"/>
    </source>
</evidence>
<accession>A0A346PAB3</accession>
<dbReference type="EMBL" id="CP027033">
    <property type="protein sequence ID" value="AXR80134.1"/>
    <property type="molecule type" value="Genomic_DNA"/>
</dbReference>
<evidence type="ECO:0000256" key="1">
    <source>
        <dbReference type="SAM" id="MobiDB-lite"/>
    </source>
</evidence>
<evidence type="ECO:0000313" key="5">
    <source>
        <dbReference type="Proteomes" id="UP000258707"/>
    </source>
</evidence>
<sequence>MLPALSHALLSPVGTTTPGQRVPTANHLAPSRFPGETGGLAFSSRPASPSNPPLEMAVSGRLWWGNLIFELTRSTRPPVRVDVRRTADNGSLRRVRRCRVPGSPCETKGFDDRQHHMSVPRTFLGSRVGDTYSA</sequence>
<proteinExistence type="predicted"/>
<feature type="region of interest" description="Disordered" evidence="1">
    <location>
        <begin position="29"/>
        <end position="53"/>
    </location>
</feature>
<organism evidence="3 4">
    <name type="scientific">Natrarchaeobaculum sulfurireducens</name>
    <dbReference type="NCBI Taxonomy" id="2044521"/>
    <lineage>
        <taxon>Archaea</taxon>
        <taxon>Methanobacteriati</taxon>
        <taxon>Methanobacteriota</taxon>
        <taxon>Stenosarchaea group</taxon>
        <taxon>Halobacteria</taxon>
        <taxon>Halobacteriales</taxon>
        <taxon>Natrialbaceae</taxon>
        <taxon>Natrarchaeobaculum</taxon>
    </lineage>
</organism>
<dbReference type="KEGG" id="nag:AArcMg_0102"/>
<dbReference type="Proteomes" id="UP000258707">
    <property type="component" value="Chromosome"/>
</dbReference>
<evidence type="ECO:0000313" key="2">
    <source>
        <dbReference type="EMBL" id="AXR76458.1"/>
    </source>
</evidence>
<reference evidence="4" key="2">
    <citation type="submission" date="2018-02" db="EMBL/GenBank/DDBJ databases">
        <title>Phenotypic and genomic properties of facultatively anaerobic sulfur-reducing natronoarchaea from hypersaline soda lakes.</title>
        <authorList>
            <person name="Sorokin D.Y."/>
            <person name="Kublanov I.V."/>
            <person name="Roman P."/>
            <person name="Sinninghe Damste J.S."/>
            <person name="Golyshin P.N."/>
            <person name="Rojo D."/>
            <person name="Ciordia S."/>
            <person name="Mena M.D.C."/>
            <person name="Ferrer M."/>
            <person name="Messina E."/>
            <person name="Smedile F."/>
            <person name="La Spada G."/>
            <person name="La Cono V."/>
            <person name="Yakimov M.M."/>
        </authorList>
    </citation>
    <scope>NUCLEOTIDE SEQUENCE [LARGE SCALE GENOMIC DNA]</scope>
    <source>
        <strain evidence="4">AArc-Mg</strain>
    </source>
</reference>
<protein>
    <submittedName>
        <fullName evidence="3">Uncharacterized protein</fullName>
    </submittedName>
</protein>
<reference evidence="3" key="3">
    <citation type="journal article" date="2019" name="Int. J. Syst. Evol. Microbiol.">
        <title>Natronolimnobius sulfurireducens sp. nov. and Halalkaliarchaeum desulfuricum gen. nov., sp. nov., the first sulfur-respiring alkaliphilic haloarchaea from hypersaline alkaline lakes.</title>
        <authorList>
            <person name="Sorokin D.Y."/>
            <person name="Yakimov M."/>
            <person name="Messina E."/>
            <person name="Merkel A.Y."/>
            <person name="Bale N.J."/>
            <person name="Sinninghe Damste J.S."/>
        </authorList>
    </citation>
    <scope>NUCLEOTIDE SEQUENCE</scope>
    <source>
        <strain evidence="3">AArc-Mg</strain>
        <strain evidence="2">AArc1</strain>
    </source>
</reference>
<reference evidence="5" key="1">
    <citation type="submission" date="2017-10" db="EMBL/GenBank/DDBJ databases">
        <title>Phenotypic and genomic properties of facultatively anaerobic sulfur-reducing natronoarchaea from hypersaline soda lakes.</title>
        <authorList>
            <person name="Sorokin D.Y."/>
            <person name="Kublanov I.V."/>
            <person name="Roman P."/>
            <person name="Sinninghe Damste J.S."/>
            <person name="Golyshin P.N."/>
            <person name="Rojo D."/>
            <person name="Ciordia S."/>
            <person name="Mena Md.C."/>
            <person name="Ferrer M."/>
            <person name="Messina E."/>
            <person name="Smedile F."/>
            <person name="La Spada G."/>
            <person name="La Cono V."/>
            <person name="Yakimov M.M."/>
        </authorList>
    </citation>
    <scope>NUCLEOTIDE SEQUENCE [LARGE SCALE GENOMIC DNA]</scope>
    <source>
        <strain evidence="5">AArc1</strain>
    </source>
</reference>
<evidence type="ECO:0000313" key="3">
    <source>
        <dbReference type="EMBL" id="AXR80134.1"/>
    </source>
</evidence>
<name>A0A346PKT9_9EURY</name>